<evidence type="ECO:0000313" key="5">
    <source>
        <dbReference type="EMBL" id="SKC65484.1"/>
    </source>
</evidence>
<proteinExistence type="predicted"/>
<dbReference type="InterPro" id="IPR036390">
    <property type="entry name" value="WH_DNA-bd_sf"/>
</dbReference>
<sequence length="127" mass="14672">MDFDNSIPIYLQVIRKIKLDIITGKLNPGDKLPSTRDLAKEINVNPNTASRVYKEMEALGLCFKKRGLGTFITESEDIVKTIKDEMASQIIEDFIEGMKKLGFSYDEMIEIIITKKEKYKNYDQEEK</sequence>
<dbReference type="PROSITE" id="PS50949">
    <property type="entry name" value="HTH_GNTR"/>
    <property type="match status" value="1"/>
</dbReference>
<reference evidence="5 6" key="1">
    <citation type="submission" date="2017-02" db="EMBL/GenBank/DDBJ databases">
        <authorList>
            <person name="Peterson S.W."/>
        </authorList>
    </citation>
    <scope>NUCLEOTIDE SEQUENCE [LARGE SCALE GENOMIC DNA]</scope>
    <source>
        <strain evidence="5 6">M1</strain>
    </source>
</reference>
<evidence type="ECO:0000313" key="6">
    <source>
        <dbReference type="Proteomes" id="UP000190285"/>
    </source>
</evidence>
<name>A0A1T5KP00_9FIRM</name>
<dbReference type="InterPro" id="IPR036388">
    <property type="entry name" value="WH-like_DNA-bd_sf"/>
</dbReference>
<dbReference type="SMART" id="SM00345">
    <property type="entry name" value="HTH_GNTR"/>
    <property type="match status" value="1"/>
</dbReference>
<dbReference type="Gene3D" id="1.10.10.10">
    <property type="entry name" value="Winged helix-like DNA-binding domain superfamily/Winged helix DNA-binding domain"/>
    <property type="match status" value="1"/>
</dbReference>
<dbReference type="SUPFAM" id="SSF46785">
    <property type="entry name" value="Winged helix' DNA-binding domain"/>
    <property type="match status" value="1"/>
</dbReference>
<dbReference type="RefSeq" id="WP_079491297.1">
    <property type="nucleotide sequence ID" value="NZ_FUZT01000004.1"/>
</dbReference>
<keyword evidence="1" id="KW-0805">Transcription regulation</keyword>
<accession>A0A1T5KP00</accession>
<dbReference type="AlphaFoldDB" id="A0A1T5KP00"/>
<dbReference type="CDD" id="cd07377">
    <property type="entry name" value="WHTH_GntR"/>
    <property type="match status" value="1"/>
</dbReference>
<evidence type="ECO:0000256" key="2">
    <source>
        <dbReference type="ARBA" id="ARBA00023125"/>
    </source>
</evidence>
<evidence type="ECO:0000259" key="4">
    <source>
        <dbReference type="PROSITE" id="PS50949"/>
    </source>
</evidence>
<evidence type="ECO:0000256" key="3">
    <source>
        <dbReference type="ARBA" id="ARBA00023163"/>
    </source>
</evidence>
<feature type="domain" description="HTH gntR-type" evidence="4">
    <location>
        <begin position="7"/>
        <end position="75"/>
    </location>
</feature>
<keyword evidence="2" id="KW-0238">DNA-binding</keyword>
<dbReference type="InterPro" id="IPR000524">
    <property type="entry name" value="Tscrpt_reg_HTH_GntR"/>
</dbReference>
<keyword evidence="6" id="KW-1185">Reference proteome</keyword>
<dbReference type="GO" id="GO:0003677">
    <property type="term" value="F:DNA binding"/>
    <property type="evidence" value="ECO:0007669"/>
    <property type="project" value="UniProtKB-KW"/>
</dbReference>
<gene>
    <name evidence="5" type="ORF">SAMN02194393_02011</name>
</gene>
<dbReference type="EMBL" id="FUZT01000004">
    <property type="protein sequence ID" value="SKC65484.1"/>
    <property type="molecule type" value="Genomic_DNA"/>
</dbReference>
<organism evidence="5 6">
    <name type="scientific">Maledivibacter halophilus</name>
    <dbReference type="NCBI Taxonomy" id="36842"/>
    <lineage>
        <taxon>Bacteria</taxon>
        <taxon>Bacillati</taxon>
        <taxon>Bacillota</taxon>
        <taxon>Clostridia</taxon>
        <taxon>Peptostreptococcales</taxon>
        <taxon>Caminicellaceae</taxon>
        <taxon>Maledivibacter</taxon>
    </lineage>
</organism>
<dbReference type="OrthoDB" id="163333at2"/>
<dbReference type="Pfam" id="PF00392">
    <property type="entry name" value="GntR"/>
    <property type="match status" value="1"/>
</dbReference>
<dbReference type="STRING" id="36842.SAMN02194393_02011"/>
<dbReference type="PANTHER" id="PTHR38445">
    <property type="entry name" value="HTH-TYPE TRANSCRIPTIONAL REPRESSOR YTRA"/>
    <property type="match status" value="1"/>
</dbReference>
<evidence type="ECO:0000256" key="1">
    <source>
        <dbReference type="ARBA" id="ARBA00023015"/>
    </source>
</evidence>
<dbReference type="Proteomes" id="UP000190285">
    <property type="component" value="Unassembled WGS sequence"/>
</dbReference>
<dbReference type="GO" id="GO:0003700">
    <property type="term" value="F:DNA-binding transcription factor activity"/>
    <property type="evidence" value="ECO:0007669"/>
    <property type="project" value="InterPro"/>
</dbReference>
<keyword evidence="3" id="KW-0804">Transcription</keyword>
<protein>
    <submittedName>
        <fullName evidence="5">Transcriptional regulator, GntR family</fullName>
    </submittedName>
</protein>
<dbReference type="PANTHER" id="PTHR38445:SF6">
    <property type="entry name" value="GNTR-FAMILY TRANSCRIPTIONAL REGULATOR"/>
    <property type="match status" value="1"/>
</dbReference>